<protein>
    <submittedName>
        <fullName evidence="2">Uncharacterized protein</fullName>
    </submittedName>
</protein>
<feature type="non-terminal residue" evidence="2">
    <location>
        <position position="288"/>
    </location>
</feature>
<organism evidence="2">
    <name type="scientific">marine sediment metagenome</name>
    <dbReference type="NCBI Taxonomy" id="412755"/>
    <lineage>
        <taxon>unclassified sequences</taxon>
        <taxon>metagenomes</taxon>
        <taxon>ecological metagenomes</taxon>
    </lineage>
</organism>
<name>A0A0F9CA02_9ZZZZ</name>
<sequence>MVRRGVELALERLFPAIAAEQAADTPEPEQLTRRSEGIPSRLRPSTPPPVEVPPVPFRSKAPRILFPGQIAEAPPPVIEPLAEPVAPLEVPSNILATTGRLLDTIFRPFTTFGASQITRSPENIKKIQEINKQILAGVSDEERSRLLTEKLDLEVTELMPEGEKRELFVQQPWWQQLLAELPAWIVASVPLSVIMPLRLWGLTGKLPKVAQIAARIPLAPAAAVEKALQEVIRLPFRGAKAVIKGIKPRLVKPPIVEIPKVEPPVEVLPASGQKVVKLLEETKALRAS</sequence>
<accession>A0A0F9CA02</accession>
<dbReference type="AlphaFoldDB" id="A0A0F9CA02"/>
<feature type="compositionally biased region" description="Pro residues" evidence="1">
    <location>
        <begin position="45"/>
        <end position="54"/>
    </location>
</feature>
<gene>
    <name evidence="2" type="ORF">LCGC14_2350280</name>
</gene>
<feature type="region of interest" description="Disordered" evidence="1">
    <location>
        <begin position="20"/>
        <end position="54"/>
    </location>
</feature>
<comment type="caution">
    <text evidence="2">The sequence shown here is derived from an EMBL/GenBank/DDBJ whole genome shotgun (WGS) entry which is preliminary data.</text>
</comment>
<reference evidence="2" key="1">
    <citation type="journal article" date="2015" name="Nature">
        <title>Complex archaea that bridge the gap between prokaryotes and eukaryotes.</title>
        <authorList>
            <person name="Spang A."/>
            <person name="Saw J.H."/>
            <person name="Jorgensen S.L."/>
            <person name="Zaremba-Niedzwiedzka K."/>
            <person name="Martijn J."/>
            <person name="Lind A.E."/>
            <person name="van Eijk R."/>
            <person name="Schleper C."/>
            <person name="Guy L."/>
            <person name="Ettema T.J."/>
        </authorList>
    </citation>
    <scope>NUCLEOTIDE SEQUENCE</scope>
</reference>
<dbReference type="EMBL" id="LAZR01034202">
    <property type="protein sequence ID" value="KKL45974.1"/>
    <property type="molecule type" value="Genomic_DNA"/>
</dbReference>
<evidence type="ECO:0000256" key="1">
    <source>
        <dbReference type="SAM" id="MobiDB-lite"/>
    </source>
</evidence>
<evidence type="ECO:0000313" key="2">
    <source>
        <dbReference type="EMBL" id="KKL45974.1"/>
    </source>
</evidence>
<proteinExistence type="predicted"/>